<gene>
    <name evidence="4" type="ORF">METZ01_LOCUS141656</name>
</gene>
<dbReference type="GO" id="GO:0004252">
    <property type="term" value="F:serine-type endopeptidase activity"/>
    <property type="evidence" value="ECO:0007669"/>
    <property type="project" value="InterPro"/>
</dbReference>
<organism evidence="4">
    <name type="scientific">marine metagenome</name>
    <dbReference type="NCBI Taxonomy" id="408172"/>
    <lineage>
        <taxon>unclassified sequences</taxon>
        <taxon>metagenomes</taxon>
        <taxon>ecological metagenomes</taxon>
    </lineage>
</organism>
<dbReference type="AlphaFoldDB" id="A0A381ZIZ3"/>
<protein>
    <recommendedName>
        <fullName evidence="5">Serine protease</fullName>
    </recommendedName>
</protein>
<evidence type="ECO:0008006" key="5">
    <source>
        <dbReference type="Google" id="ProtNLM"/>
    </source>
</evidence>
<dbReference type="SUPFAM" id="SSF50494">
    <property type="entry name" value="Trypsin-like serine proteases"/>
    <property type="match status" value="1"/>
</dbReference>
<dbReference type="PROSITE" id="PS51257">
    <property type="entry name" value="PROKAR_LIPOPROTEIN"/>
    <property type="match status" value="1"/>
</dbReference>
<dbReference type="GO" id="GO:0006508">
    <property type="term" value="P:proteolysis"/>
    <property type="evidence" value="ECO:0007669"/>
    <property type="project" value="UniProtKB-KW"/>
</dbReference>
<accession>A0A381ZIZ3</accession>
<comment type="similarity">
    <text evidence="1">Belongs to the peptidase S1C family.</text>
</comment>
<proteinExistence type="inferred from homology"/>
<keyword evidence="3" id="KW-0378">Hydrolase</keyword>
<keyword evidence="2" id="KW-0645">Protease</keyword>
<dbReference type="InterPro" id="IPR043504">
    <property type="entry name" value="Peptidase_S1_PA_chymotrypsin"/>
</dbReference>
<evidence type="ECO:0000256" key="3">
    <source>
        <dbReference type="ARBA" id="ARBA00022801"/>
    </source>
</evidence>
<dbReference type="PANTHER" id="PTHR43343:SF3">
    <property type="entry name" value="PROTEASE DO-LIKE 8, CHLOROPLASTIC"/>
    <property type="match status" value="1"/>
</dbReference>
<reference evidence="4" key="1">
    <citation type="submission" date="2018-05" db="EMBL/GenBank/DDBJ databases">
        <authorList>
            <person name="Lanie J.A."/>
            <person name="Ng W.-L."/>
            <person name="Kazmierczak K.M."/>
            <person name="Andrzejewski T.M."/>
            <person name="Davidsen T.M."/>
            <person name="Wayne K.J."/>
            <person name="Tettelin H."/>
            <person name="Glass J.I."/>
            <person name="Rusch D."/>
            <person name="Podicherti R."/>
            <person name="Tsui H.-C.T."/>
            <person name="Winkler M.E."/>
        </authorList>
    </citation>
    <scope>NUCLEOTIDE SEQUENCE</scope>
</reference>
<dbReference type="InterPro" id="IPR051201">
    <property type="entry name" value="Chloro_Bact_Ser_Proteases"/>
</dbReference>
<name>A0A381ZIZ3_9ZZZZ</name>
<dbReference type="PRINTS" id="PR00834">
    <property type="entry name" value="PROTEASES2C"/>
</dbReference>
<sequence length="501" mass="56719">MENSLKFKIILATIIFLGISCAPYIKYQPQSAPKSPKSAEYNISVYHELDPLPPQSRKMGKLSINNAVPSMINCDYNDVIRLAKWKVRKVGGDALHIINIKLPDDANSCYGITANIISFDQIETMFWPSINMDKNEFKEYYHTNVLDPIEGIWTVSENTDWENMLTGIKGNNEIAGKFEVAIIRDEEKYNRYNSYILHSKESEWPRGQMKAYYSKSGFHNTYEEHWFMADHTEKIRNVILEESGIYRTSSSFSKYPINYSRENISLKVYPPFYMSSPGLAIDTQLQSMGSGFVISGNGLIITNYHVIHGKEEIDVYFPSIDKSFAAKVALKDKNNDIALLALEDFHISEYFTEDIPFIISNTSDMRLGQEIFTLGYPLGEILGKSVKLSTGDISSLYGIKDDPRLMQISNPIQPGNSGGPLLNTNGEIVGVVVSTLNARYFYDNESIIPQNVNFAIKGNYVSNLISILPEYQELSNRKNLLLGKSLEEKIELVSPFIVTIK</sequence>
<evidence type="ECO:0000313" key="4">
    <source>
        <dbReference type="EMBL" id="SVA88802.1"/>
    </source>
</evidence>
<dbReference type="EMBL" id="UINC01021376">
    <property type="protein sequence ID" value="SVA88802.1"/>
    <property type="molecule type" value="Genomic_DNA"/>
</dbReference>
<dbReference type="PANTHER" id="PTHR43343">
    <property type="entry name" value="PEPTIDASE S12"/>
    <property type="match status" value="1"/>
</dbReference>
<evidence type="ECO:0000256" key="1">
    <source>
        <dbReference type="ARBA" id="ARBA00010541"/>
    </source>
</evidence>
<dbReference type="Gene3D" id="2.40.10.10">
    <property type="entry name" value="Trypsin-like serine proteases"/>
    <property type="match status" value="2"/>
</dbReference>
<dbReference type="InterPro" id="IPR009003">
    <property type="entry name" value="Peptidase_S1_PA"/>
</dbReference>
<evidence type="ECO:0000256" key="2">
    <source>
        <dbReference type="ARBA" id="ARBA00022670"/>
    </source>
</evidence>
<dbReference type="Pfam" id="PF13365">
    <property type="entry name" value="Trypsin_2"/>
    <property type="match status" value="1"/>
</dbReference>
<dbReference type="InterPro" id="IPR001940">
    <property type="entry name" value="Peptidase_S1C"/>
</dbReference>